<dbReference type="PANTHER" id="PTHR42799:SF2">
    <property type="entry name" value="MITOCHONDRIAL PEPTIDE METHIONINE SULFOXIDE REDUCTASE"/>
    <property type="match status" value="1"/>
</dbReference>
<keyword evidence="2 7" id="KW-0560">Oxidoreductase</keyword>
<dbReference type="STRING" id="145388.A0A0D2LDH2"/>
<dbReference type="NCBIfam" id="TIGR00401">
    <property type="entry name" value="msrA"/>
    <property type="match status" value="1"/>
</dbReference>
<organism evidence="7 8">
    <name type="scientific">Monoraphidium neglectum</name>
    <dbReference type="NCBI Taxonomy" id="145388"/>
    <lineage>
        <taxon>Eukaryota</taxon>
        <taxon>Viridiplantae</taxon>
        <taxon>Chlorophyta</taxon>
        <taxon>core chlorophytes</taxon>
        <taxon>Chlorophyceae</taxon>
        <taxon>CS clade</taxon>
        <taxon>Sphaeropleales</taxon>
        <taxon>Selenastraceae</taxon>
        <taxon>Monoraphidium</taxon>
    </lineage>
</organism>
<dbReference type="FunFam" id="3.30.1060.10:FF:000002">
    <property type="entry name" value="Peptide methionine sulfoxide reductase"/>
    <property type="match status" value="1"/>
</dbReference>
<dbReference type="SUPFAM" id="SSF54534">
    <property type="entry name" value="FKBP-like"/>
    <property type="match status" value="1"/>
</dbReference>
<evidence type="ECO:0000256" key="1">
    <source>
        <dbReference type="ARBA" id="ARBA00005591"/>
    </source>
</evidence>
<evidence type="ECO:0000256" key="4">
    <source>
        <dbReference type="ARBA" id="ARBA00048782"/>
    </source>
</evidence>
<dbReference type="PROSITE" id="PS50059">
    <property type="entry name" value="FKBP_PPIASE"/>
    <property type="match status" value="1"/>
</dbReference>
<dbReference type="Pfam" id="PF00254">
    <property type="entry name" value="FKBP_C"/>
    <property type="match status" value="1"/>
</dbReference>
<dbReference type="GO" id="GO:0008113">
    <property type="term" value="F:peptide-methionine (S)-S-oxide reductase activity"/>
    <property type="evidence" value="ECO:0007669"/>
    <property type="project" value="UniProtKB-EC"/>
</dbReference>
<dbReference type="GO" id="GO:0033744">
    <property type="term" value="F:L-methionine:thioredoxin-disulfide S-oxidoreductase activity"/>
    <property type="evidence" value="ECO:0007669"/>
    <property type="project" value="RHEA"/>
</dbReference>
<proteinExistence type="inferred from homology"/>
<evidence type="ECO:0000256" key="2">
    <source>
        <dbReference type="ARBA" id="ARBA00023002"/>
    </source>
</evidence>
<dbReference type="InterPro" id="IPR050162">
    <property type="entry name" value="MsrA_MetSO_reductase"/>
</dbReference>
<dbReference type="HAMAP" id="MF_01401">
    <property type="entry name" value="MsrA"/>
    <property type="match status" value="1"/>
</dbReference>
<gene>
    <name evidence="7" type="ORF">MNEG_3206</name>
</gene>
<dbReference type="SUPFAM" id="SSF55068">
    <property type="entry name" value="Peptide methionine sulfoxide reductase"/>
    <property type="match status" value="1"/>
</dbReference>
<dbReference type="AlphaFoldDB" id="A0A0D2LDH2"/>
<dbReference type="KEGG" id="mng:MNEG_3206"/>
<keyword evidence="5" id="KW-0413">Isomerase</keyword>
<keyword evidence="8" id="KW-1185">Reference proteome</keyword>
<name>A0A0D2LDH2_9CHLO</name>
<dbReference type="Gene3D" id="3.30.1060.10">
    <property type="entry name" value="Peptide methionine sulphoxide reductase MsrA"/>
    <property type="match status" value="1"/>
</dbReference>
<dbReference type="GO" id="GO:0003755">
    <property type="term" value="F:peptidyl-prolyl cis-trans isomerase activity"/>
    <property type="evidence" value="ECO:0007669"/>
    <property type="project" value="UniProtKB-KW"/>
</dbReference>
<dbReference type="EC" id="5.2.1.8" evidence="5"/>
<reference evidence="7 8" key="1">
    <citation type="journal article" date="2013" name="BMC Genomics">
        <title>Reconstruction of the lipid metabolism for the microalga Monoraphidium neglectum from its genome sequence reveals characteristics suitable for biofuel production.</title>
        <authorList>
            <person name="Bogen C."/>
            <person name="Al-Dilaimi A."/>
            <person name="Albersmeier A."/>
            <person name="Wichmann J."/>
            <person name="Grundmann M."/>
            <person name="Rupp O."/>
            <person name="Lauersen K.J."/>
            <person name="Blifernez-Klassen O."/>
            <person name="Kalinowski J."/>
            <person name="Goesmann A."/>
            <person name="Mussgnug J.H."/>
            <person name="Kruse O."/>
        </authorList>
    </citation>
    <scope>NUCLEOTIDE SEQUENCE [LARGE SCALE GENOMIC DNA]</scope>
    <source>
        <strain evidence="7 8">SAG 48.87</strain>
    </source>
</reference>
<dbReference type="InterPro" id="IPR002569">
    <property type="entry name" value="Met_Sox_Rdtase_MsrA_dom"/>
</dbReference>
<accession>A0A0D2LDH2</accession>
<evidence type="ECO:0000313" key="8">
    <source>
        <dbReference type="Proteomes" id="UP000054498"/>
    </source>
</evidence>
<dbReference type="InterPro" id="IPR036509">
    <property type="entry name" value="Met_Sox_Rdtase_MsrA_sf"/>
</dbReference>
<dbReference type="EMBL" id="KK100612">
    <property type="protein sequence ID" value="KIZ04749.1"/>
    <property type="molecule type" value="Genomic_DNA"/>
</dbReference>
<evidence type="ECO:0000256" key="3">
    <source>
        <dbReference type="ARBA" id="ARBA00047806"/>
    </source>
</evidence>
<comment type="catalytic activity">
    <reaction evidence="5">
        <text>[protein]-peptidylproline (omega=180) = [protein]-peptidylproline (omega=0)</text>
        <dbReference type="Rhea" id="RHEA:16237"/>
        <dbReference type="Rhea" id="RHEA-COMP:10747"/>
        <dbReference type="Rhea" id="RHEA-COMP:10748"/>
        <dbReference type="ChEBI" id="CHEBI:83833"/>
        <dbReference type="ChEBI" id="CHEBI:83834"/>
        <dbReference type="EC" id="5.2.1.8"/>
    </reaction>
</comment>
<dbReference type="GeneID" id="25736084"/>
<dbReference type="OrthoDB" id="77405at2759"/>
<comment type="catalytic activity">
    <reaction evidence="3">
        <text>L-methionyl-[protein] + [thioredoxin]-disulfide + H2O = L-methionyl-(S)-S-oxide-[protein] + [thioredoxin]-dithiol</text>
        <dbReference type="Rhea" id="RHEA:14217"/>
        <dbReference type="Rhea" id="RHEA-COMP:10698"/>
        <dbReference type="Rhea" id="RHEA-COMP:10700"/>
        <dbReference type="Rhea" id="RHEA-COMP:12313"/>
        <dbReference type="Rhea" id="RHEA-COMP:12315"/>
        <dbReference type="ChEBI" id="CHEBI:15377"/>
        <dbReference type="ChEBI" id="CHEBI:16044"/>
        <dbReference type="ChEBI" id="CHEBI:29950"/>
        <dbReference type="ChEBI" id="CHEBI:44120"/>
        <dbReference type="ChEBI" id="CHEBI:50058"/>
        <dbReference type="EC" id="1.8.4.11"/>
    </reaction>
</comment>
<dbReference type="Gene3D" id="3.10.50.40">
    <property type="match status" value="1"/>
</dbReference>
<keyword evidence="5" id="KW-0697">Rotamase</keyword>
<evidence type="ECO:0000259" key="6">
    <source>
        <dbReference type="PROSITE" id="PS50059"/>
    </source>
</evidence>
<evidence type="ECO:0000313" key="7">
    <source>
        <dbReference type="EMBL" id="KIZ04749.1"/>
    </source>
</evidence>
<comment type="catalytic activity">
    <reaction evidence="4">
        <text>[thioredoxin]-disulfide + L-methionine + H2O = L-methionine (S)-S-oxide + [thioredoxin]-dithiol</text>
        <dbReference type="Rhea" id="RHEA:19993"/>
        <dbReference type="Rhea" id="RHEA-COMP:10698"/>
        <dbReference type="Rhea" id="RHEA-COMP:10700"/>
        <dbReference type="ChEBI" id="CHEBI:15377"/>
        <dbReference type="ChEBI" id="CHEBI:29950"/>
        <dbReference type="ChEBI" id="CHEBI:50058"/>
        <dbReference type="ChEBI" id="CHEBI:57844"/>
        <dbReference type="ChEBI" id="CHEBI:58772"/>
        <dbReference type="EC" id="1.8.4.11"/>
    </reaction>
</comment>
<dbReference type="RefSeq" id="XP_013903768.1">
    <property type="nucleotide sequence ID" value="XM_014048314.1"/>
</dbReference>
<dbReference type="InterPro" id="IPR001179">
    <property type="entry name" value="PPIase_FKBP_dom"/>
</dbReference>
<feature type="domain" description="PPIase FKBP-type" evidence="6">
    <location>
        <begin position="41"/>
        <end position="116"/>
    </location>
</feature>
<evidence type="ECO:0000256" key="5">
    <source>
        <dbReference type="PROSITE-ProRule" id="PRU00277"/>
    </source>
</evidence>
<dbReference type="PANTHER" id="PTHR42799">
    <property type="entry name" value="MITOCHONDRIAL PEPTIDE METHIONINE SULFOXIDE REDUCTASE"/>
    <property type="match status" value="1"/>
</dbReference>
<comment type="similarity">
    <text evidence="1">Belongs to the MsrA Met sulfoxide reductase family.</text>
</comment>
<dbReference type="InterPro" id="IPR046357">
    <property type="entry name" value="PPIase_dom_sf"/>
</dbReference>
<protein>
    <recommendedName>
        <fullName evidence="5">peptidylprolyl isomerase</fullName>
        <ecNumber evidence="5">5.2.1.8</ecNumber>
    </recommendedName>
</protein>
<sequence>MQASKALVRRAFSAAAAPCRPAAAARRTLCVTASQAKAAEGDFVTVHYTGTLDDGSVFDSSRQDGRAPLEFQIGAGRGFDKAVTGLAVGETRKVRLTPEEGYGERDPEAVITVPADRAPKGLSEGDRVGLSNGMQAVVSKVDPSGDVTIDLNPELAGKHLTFDVELMSLIQAAGAQTIVFGAGCFWGPQLLFDRVPGVISTEVGYSQGKVPNPSYEDVCSGTTGHTEVVKVVYDPDAVTFGQLLDTFWAKHDPTSKDRQGADSGTQYRAGIYTTTEEQAQEAARYIEAKRAAMPGLKIYTELEPLKEYSAAEPYHQNYLAKGGRFGQPQSPAKGCNDPIRCYG</sequence>
<dbReference type="GO" id="GO:0005737">
    <property type="term" value="C:cytoplasm"/>
    <property type="evidence" value="ECO:0007669"/>
    <property type="project" value="TreeGrafter"/>
</dbReference>
<dbReference type="Proteomes" id="UP000054498">
    <property type="component" value="Unassembled WGS sequence"/>
</dbReference>
<dbReference type="Pfam" id="PF01625">
    <property type="entry name" value="PMSR"/>
    <property type="match status" value="1"/>
</dbReference>
<dbReference type="GO" id="GO:0034599">
    <property type="term" value="P:cellular response to oxidative stress"/>
    <property type="evidence" value="ECO:0007669"/>
    <property type="project" value="TreeGrafter"/>
</dbReference>